<evidence type="ECO:0000313" key="3">
    <source>
        <dbReference type="Proteomes" id="UP001302274"/>
    </source>
</evidence>
<comment type="caution">
    <text evidence="2">The sequence shown here is derived from an EMBL/GenBank/DDBJ whole genome shotgun (WGS) entry which is preliminary data.</text>
</comment>
<protein>
    <submittedName>
        <fullName evidence="2">Uncharacterized protein</fullName>
    </submittedName>
</protein>
<dbReference type="EMBL" id="JAYGJQ010000002">
    <property type="protein sequence ID" value="MEA9357502.1"/>
    <property type="molecule type" value="Genomic_DNA"/>
</dbReference>
<evidence type="ECO:0000256" key="1">
    <source>
        <dbReference type="SAM" id="SignalP"/>
    </source>
</evidence>
<organism evidence="2 3">
    <name type="scientific">Bacteriovorax antarcticus</name>
    <dbReference type="NCBI Taxonomy" id="3088717"/>
    <lineage>
        <taxon>Bacteria</taxon>
        <taxon>Pseudomonadati</taxon>
        <taxon>Bdellovibrionota</taxon>
        <taxon>Bacteriovoracia</taxon>
        <taxon>Bacteriovoracales</taxon>
        <taxon>Bacteriovoracaceae</taxon>
        <taxon>Bacteriovorax</taxon>
    </lineage>
</organism>
<reference evidence="2 3" key="1">
    <citation type="submission" date="2023-11" db="EMBL/GenBank/DDBJ databases">
        <title>A Novel Polar Bacteriovorax (B. antarcticus) Isolated from the Biocrust in Antarctica.</title>
        <authorList>
            <person name="Mun W."/>
            <person name="Choi S.Y."/>
            <person name="Mitchell R.J."/>
        </authorList>
    </citation>
    <scope>NUCLEOTIDE SEQUENCE [LARGE SCALE GENOMIC DNA]</scope>
    <source>
        <strain evidence="2 3">PP10</strain>
    </source>
</reference>
<name>A0ABU5VWR0_9BACT</name>
<feature type="signal peptide" evidence="1">
    <location>
        <begin position="1"/>
        <end position="18"/>
    </location>
</feature>
<dbReference type="RefSeq" id="WP_323577529.1">
    <property type="nucleotide sequence ID" value="NZ_JAYGJQ010000002.1"/>
</dbReference>
<dbReference type="Proteomes" id="UP001302274">
    <property type="component" value="Unassembled WGS sequence"/>
</dbReference>
<gene>
    <name evidence="2" type="ORF">SHI21_14840</name>
</gene>
<proteinExistence type="predicted"/>
<accession>A0ABU5VWR0</accession>
<keyword evidence="1" id="KW-0732">Signal</keyword>
<feature type="chain" id="PRO_5045490504" evidence="1">
    <location>
        <begin position="19"/>
        <end position="183"/>
    </location>
</feature>
<sequence>MKKMIFGLVLLMSLSVHAWDAPEVFKGACDYGCTPKMQALFDEFLATPNALAFYPGMYSGECNHLSSSLNPDTTHYAGMLFNTDEMGAYMTGSMQYFGESNGLGNLSFEEAKEKFLPNWKGNGRLTFHPTSTTTQFLNKDGNPQIIYWARQNLETKDILFLMYMKDFSTAFCRLKPNPNGFPL</sequence>
<evidence type="ECO:0000313" key="2">
    <source>
        <dbReference type="EMBL" id="MEA9357502.1"/>
    </source>
</evidence>
<keyword evidence="3" id="KW-1185">Reference proteome</keyword>